<comment type="caution">
    <text evidence="3">The sequence shown here is derived from an EMBL/GenBank/DDBJ whole genome shotgun (WGS) entry which is preliminary data.</text>
</comment>
<gene>
    <name evidence="3" type="ORF">GCM10023094_32440</name>
</gene>
<proteinExistence type="inferred from homology"/>
<dbReference type="InterPro" id="IPR026893">
    <property type="entry name" value="Tyr/Ser_Pase_IphP-type"/>
</dbReference>
<dbReference type="SUPFAM" id="SSF52799">
    <property type="entry name" value="(Phosphotyrosine protein) phosphatases II"/>
    <property type="match status" value="1"/>
</dbReference>
<evidence type="ECO:0000313" key="4">
    <source>
        <dbReference type="Proteomes" id="UP001501183"/>
    </source>
</evidence>
<feature type="domain" description="Tyrosine specific protein phosphatases" evidence="2">
    <location>
        <begin position="125"/>
        <end position="172"/>
    </location>
</feature>
<dbReference type="Pfam" id="PF13350">
    <property type="entry name" value="Y_phosphatase3"/>
    <property type="match status" value="1"/>
</dbReference>
<dbReference type="InterPro" id="IPR000387">
    <property type="entry name" value="Tyr_Pase_dom"/>
</dbReference>
<dbReference type="EMBL" id="BAABFB010000050">
    <property type="protein sequence ID" value="GAA4482476.1"/>
    <property type="molecule type" value="Genomic_DNA"/>
</dbReference>
<evidence type="ECO:0000313" key="3">
    <source>
        <dbReference type="EMBL" id="GAA4482476.1"/>
    </source>
</evidence>
<dbReference type="PROSITE" id="PS00383">
    <property type="entry name" value="TYR_PHOSPHATASE_1"/>
    <property type="match status" value="1"/>
</dbReference>
<reference evidence="4" key="1">
    <citation type="journal article" date="2019" name="Int. J. Syst. Evol. Microbiol.">
        <title>The Global Catalogue of Microorganisms (GCM) 10K type strain sequencing project: providing services to taxonomists for standard genome sequencing and annotation.</title>
        <authorList>
            <consortium name="The Broad Institute Genomics Platform"/>
            <consortium name="The Broad Institute Genome Sequencing Center for Infectious Disease"/>
            <person name="Wu L."/>
            <person name="Ma J."/>
        </authorList>
    </citation>
    <scope>NUCLEOTIDE SEQUENCE [LARGE SCALE GENOMIC DNA]</scope>
    <source>
        <strain evidence="4">JCM 32206</strain>
    </source>
</reference>
<dbReference type="PANTHER" id="PTHR31126">
    <property type="entry name" value="TYROSINE-PROTEIN PHOSPHATASE"/>
    <property type="match status" value="1"/>
</dbReference>
<comment type="similarity">
    <text evidence="1">Belongs to the protein-tyrosine phosphatase family.</text>
</comment>
<dbReference type="Gene3D" id="3.90.190.10">
    <property type="entry name" value="Protein tyrosine phosphatase superfamily"/>
    <property type="match status" value="1"/>
</dbReference>
<keyword evidence="4" id="KW-1185">Reference proteome</keyword>
<dbReference type="RefSeq" id="WP_345346988.1">
    <property type="nucleotide sequence ID" value="NZ_BAABFB010000050.1"/>
</dbReference>
<evidence type="ECO:0000259" key="2">
    <source>
        <dbReference type="PROSITE" id="PS50056"/>
    </source>
</evidence>
<name>A0ABP8P626_9NOCA</name>
<dbReference type="InterPro" id="IPR029021">
    <property type="entry name" value="Prot-tyrosine_phosphatase-like"/>
</dbReference>
<dbReference type="Proteomes" id="UP001501183">
    <property type="component" value="Unassembled WGS sequence"/>
</dbReference>
<accession>A0ABP8P626</accession>
<evidence type="ECO:0000256" key="1">
    <source>
        <dbReference type="ARBA" id="ARBA00009580"/>
    </source>
</evidence>
<dbReference type="PROSITE" id="PS50056">
    <property type="entry name" value="TYR_PHOSPHATASE_2"/>
    <property type="match status" value="1"/>
</dbReference>
<dbReference type="InterPro" id="IPR016130">
    <property type="entry name" value="Tyr_Pase_AS"/>
</dbReference>
<sequence>MTTTLSPRASTRRLALTGTHNLRDVGGYTAGARSTRWGKLFRSDALHALDQNGRDVLAGLGLGLVIDLREHDEASAAPNALAGVGHREVHLPVYNGPVRYTAPGQPGAAFDLAALYRQMLADHGAALTEAVRTIAASGDEPVLVHCTAGKDRTGLVIALTLSAVGVEARDVVADYALSETMLHGEWAEAMVASFRDRELPAGFDIEGIVAASPASLMREMLALIAAEHGDTRRYLHSHGMSEGELTDLHSALLD</sequence>
<dbReference type="PANTHER" id="PTHR31126:SF1">
    <property type="entry name" value="TYROSINE SPECIFIC PROTEIN PHOSPHATASES DOMAIN-CONTAINING PROTEIN"/>
    <property type="match status" value="1"/>
</dbReference>
<organism evidence="3 4">
    <name type="scientific">Rhodococcus olei</name>
    <dbReference type="NCBI Taxonomy" id="2161675"/>
    <lineage>
        <taxon>Bacteria</taxon>
        <taxon>Bacillati</taxon>
        <taxon>Actinomycetota</taxon>
        <taxon>Actinomycetes</taxon>
        <taxon>Mycobacteriales</taxon>
        <taxon>Nocardiaceae</taxon>
        <taxon>Rhodococcus</taxon>
    </lineage>
</organism>
<protein>
    <recommendedName>
        <fullName evidence="2">Tyrosine specific protein phosphatases domain-containing protein</fullName>
    </recommendedName>
</protein>